<reference evidence="1 2" key="1">
    <citation type="submission" date="2018-07" db="EMBL/GenBank/DDBJ databases">
        <title>Genomic Encyclopedia of Type Strains, Phase III (KMG-III): the genomes of soil and plant-associated and newly described type strains.</title>
        <authorList>
            <person name="Whitman W."/>
        </authorList>
    </citation>
    <scope>NUCLEOTIDE SEQUENCE [LARGE SCALE GENOMIC DNA]</scope>
    <source>
        <strain evidence="1 2">CECT 8488</strain>
    </source>
</reference>
<keyword evidence="2" id="KW-1185">Reference proteome</keyword>
<sequence>MAYRQLDHSSAGIYGCWIGPDNVVHPDCPVPVMPGLSYDADDYPETGLKDRGEPYGDGFVQARFQRDSILSISGHIEDLSRSRDQWLALAKAIRRIQLVLVYEETELRQSVISEPVEFSLPEQEQELFEFLAQPGELQYASR</sequence>
<dbReference type="EMBL" id="QRDW01000003">
    <property type="protein sequence ID" value="RED51525.1"/>
    <property type="molecule type" value="Genomic_DNA"/>
</dbReference>
<protein>
    <submittedName>
        <fullName evidence="1">Uncharacterized protein</fullName>
    </submittedName>
</protein>
<evidence type="ECO:0000313" key="2">
    <source>
        <dbReference type="Proteomes" id="UP000256845"/>
    </source>
</evidence>
<dbReference type="AlphaFoldDB" id="A0A3D9HQ51"/>
<gene>
    <name evidence="1" type="ORF">DFP90_103327</name>
</gene>
<dbReference type="OrthoDB" id="9980347at2"/>
<dbReference type="RefSeq" id="WP_115936406.1">
    <property type="nucleotide sequence ID" value="NZ_QRDW01000003.1"/>
</dbReference>
<organism evidence="1 2">
    <name type="scientific">Aestuariispira insulae</name>
    <dbReference type="NCBI Taxonomy" id="1461337"/>
    <lineage>
        <taxon>Bacteria</taxon>
        <taxon>Pseudomonadati</taxon>
        <taxon>Pseudomonadota</taxon>
        <taxon>Alphaproteobacteria</taxon>
        <taxon>Rhodospirillales</taxon>
        <taxon>Kiloniellaceae</taxon>
        <taxon>Aestuariispira</taxon>
    </lineage>
</organism>
<comment type="caution">
    <text evidence="1">The sequence shown here is derived from an EMBL/GenBank/DDBJ whole genome shotgun (WGS) entry which is preliminary data.</text>
</comment>
<accession>A0A3D9HQ51</accession>
<proteinExistence type="predicted"/>
<evidence type="ECO:0000313" key="1">
    <source>
        <dbReference type="EMBL" id="RED51525.1"/>
    </source>
</evidence>
<name>A0A3D9HQ51_9PROT</name>
<dbReference type="Proteomes" id="UP000256845">
    <property type="component" value="Unassembled WGS sequence"/>
</dbReference>